<dbReference type="RefSeq" id="WP_020878691.1">
    <property type="nucleotide sequence ID" value="NZ_ATHJ01000129.1"/>
</dbReference>
<dbReference type="AlphaFoldDB" id="S7T994"/>
<dbReference type="InterPro" id="IPR019291">
    <property type="entry name" value="Host_attachment_protein"/>
</dbReference>
<comment type="caution">
    <text evidence="2">The sequence shown here is derived from an EMBL/GenBank/DDBJ whole genome shotgun (WGS) entry which is preliminary data.</text>
</comment>
<evidence type="ECO:0000313" key="3">
    <source>
        <dbReference type="Proteomes" id="UP000014977"/>
    </source>
</evidence>
<dbReference type="eggNOG" id="COG5622">
    <property type="taxonomic scope" value="Bacteria"/>
</dbReference>
<dbReference type="Pfam" id="PF10116">
    <property type="entry name" value="Host_attach"/>
    <property type="match status" value="1"/>
</dbReference>
<proteinExistence type="predicted"/>
<gene>
    <name evidence="2" type="ORF">dsmv_3535</name>
</gene>
<name>S7T994_DESML</name>
<keyword evidence="3" id="KW-1185">Reference proteome</keyword>
<dbReference type="Proteomes" id="UP000014977">
    <property type="component" value="Unassembled WGS sequence"/>
</dbReference>
<accession>S7T994</accession>
<evidence type="ECO:0000256" key="1">
    <source>
        <dbReference type="SAM" id="MobiDB-lite"/>
    </source>
</evidence>
<sequence>MSEHLIVVVNRSLARFFTLEPVEFPELESGPRITLRTELENQELKDGQEIFSDSKTGRGVAPRGGNVHGYDDKRDQHLDELRRRFAVTVFDQIQKIAKAEHSRTIILAVSARMRRFLYPHTDTLDRKGYVIHKISKNIINFSPENIHAYLAEDGIVPMKKRK</sequence>
<organism evidence="2 3">
    <name type="scientific">Desulfococcus multivorans DSM 2059</name>
    <dbReference type="NCBI Taxonomy" id="1121405"/>
    <lineage>
        <taxon>Bacteria</taxon>
        <taxon>Pseudomonadati</taxon>
        <taxon>Thermodesulfobacteriota</taxon>
        <taxon>Desulfobacteria</taxon>
        <taxon>Desulfobacterales</taxon>
        <taxon>Desulfococcaceae</taxon>
        <taxon>Desulfococcus</taxon>
    </lineage>
</organism>
<reference evidence="2 3" key="1">
    <citation type="journal article" date="2013" name="Genome Announc.">
        <title>Draft genome sequences for three mercury-methylating, sulfate-reducing bacteria.</title>
        <authorList>
            <person name="Brown S.D."/>
            <person name="Hurt R.A.Jr."/>
            <person name="Gilmour C.C."/>
            <person name="Elias D.A."/>
        </authorList>
    </citation>
    <scope>NUCLEOTIDE SEQUENCE [LARGE SCALE GENOMIC DNA]</scope>
    <source>
        <strain evidence="2 3">DSM 2059</strain>
    </source>
</reference>
<evidence type="ECO:0000313" key="2">
    <source>
        <dbReference type="EMBL" id="EPR33186.1"/>
    </source>
</evidence>
<dbReference type="OrthoDB" id="329419at2"/>
<dbReference type="EMBL" id="ATHJ01000129">
    <property type="protein sequence ID" value="EPR33186.1"/>
    <property type="molecule type" value="Genomic_DNA"/>
</dbReference>
<feature type="region of interest" description="Disordered" evidence="1">
    <location>
        <begin position="46"/>
        <end position="72"/>
    </location>
</feature>
<protein>
    <submittedName>
        <fullName evidence="2">Host attachment protein</fullName>
    </submittedName>
</protein>